<name>A0A1D3CZK2_9EIME</name>
<reference evidence="2 3" key="1">
    <citation type="journal article" date="2016" name="BMC Genomics">
        <title>Comparative genomics reveals Cyclospora cayetanensis possesses coccidia-like metabolism and invasion components but unique surface antigens.</title>
        <authorList>
            <person name="Liu S."/>
            <person name="Wang L."/>
            <person name="Zheng H."/>
            <person name="Xu Z."/>
            <person name="Roellig D.M."/>
            <person name="Li N."/>
            <person name="Frace M.A."/>
            <person name="Tang K."/>
            <person name="Arrowood M.J."/>
            <person name="Moss D.M."/>
            <person name="Zhang L."/>
            <person name="Feng Y."/>
            <person name="Xiao L."/>
        </authorList>
    </citation>
    <scope>NUCLEOTIDE SEQUENCE [LARGE SCALE GENOMIC DNA]</scope>
    <source>
        <strain evidence="2 3">CHN_HEN01</strain>
    </source>
</reference>
<evidence type="ECO:0000256" key="1">
    <source>
        <dbReference type="SAM" id="MobiDB-lite"/>
    </source>
</evidence>
<feature type="compositionally biased region" description="Low complexity" evidence="1">
    <location>
        <begin position="339"/>
        <end position="362"/>
    </location>
</feature>
<dbReference type="Proteomes" id="UP000095192">
    <property type="component" value="Unassembled WGS sequence"/>
</dbReference>
<dbReference type="VEuPathDB" id="ToxoDB:LOC34620091"/>
<dbReference type="InParanoid" id="A0A1D3CZK2"/>
<gene>
    <name evidence="2" type="ORF">cyc_03389</name>
</gene>
<comment type="caution">
    <text evidence="2">The sequence shown here is derived from an EMBL/GenBank/DDBJ whole genome shotgun (WGS) entry which is preliminary data.</text>
</comment>
<evidence type="ECO:0000313" key="3">
    <source>
        <dbReference type="Proteomes" id="UP000095192"/>
    </source>
</evidence>
<accession>A0A1D3CZK2</accession>
<keyword evidence="3" id="KW-1185">Reference proteome</keyword>
<feature type="compositionally biased region" description="Low complexity" evidence="1">
    <location>
        <begin position="372"/>
        <end position="384"/>
    </location>
</feature>
<dbReference type="EMBL" id="JROU02001383">
    <property type="protein sequence ID" value="OEH76644.1"/>
    <property type="molecule type" value="Genomic_DNA"/>
</dbReference>
<feature type="compositionally biased region" description="Low complexity" evidence="1">
    <location>
        <begin position="221"/>
        <end position="234"/>
    </location>
</feature>
<evidence type="ECO:0000313" key="2">
    <source>
        <dbReference type="EMBL" id="OEH76644.1"/>
    </source>
</evidence>
<sequence>MDEVALSPQKLRKVQQVAEISCLSEQLAVALLVASCWSVQRAVSLHVEGRLWRLFGLRRCPSEPQTLPPSLILSIWTAKDVKHNGSYRVVVECGLAARRLSAWTEGTRELVPLQFTCGFPWVSAGEQLKFSLWRKRLVQDDKCVGVAYLACSLIPQEVTSKAQVGLPQRSSRSSLSLDLLDLFDPPTEEHHELQQQQQTDEQGVIQQGFPAQNRVEKKSVQQQQHHPSIQQPTQLRREPPPKPQPLPQQEEERSKQGESLLELQEPEQEPRLAYPAAAALDALFYADTAEAPATAASGSPTSHAAPASTVSQGGVPPQEAGVAAEDRPLFSSPPPAGAPPNAAAESSAGSPSCSRPSRPLPALQHALANIESSAAATQSAPHAARGAEGRLSATADALPERVLGTAFLSPATPRASPGDGAPAPSKRVVAPADDETFNGAGELPHEDGKQSGTTRCSSSCLVSRCLLTLSSSCLTKLDPFTCS</sequence>
<dbReference type="AlphaFoldDB" id="A0A1D3CZK2"/>
<proteinExistence type="predicted"/>
<feature type="region of interest" description="Disordered" evidence="1">
    <location>
        <begin position="292"/>
        <end position="456"/>
    </location>
</feature>
<feature type="region of interest" description="Disordered" evidence="1">
    <location>
        <begin position="213"/>
        <end position="274"/>
    </location>
</feature>
<organism evidence="2 3">
    <name type="scientific">Cyclospora cayetanensis</name>
    <dbReference type="NCBI Taxonomy" id="88456"/>
    <lineage>
        <taxon>Eukaryota</taxon>
        <taxon>Sar</taxon>
        <taxon>Alveolata</taxon>
        <taxon>Apicomplexa</taxon>
        <taxon>Conoidasida</taxon>
        <taxon>Coccidia</taxon>
        <taxon>Eucoccidiorida</taxon>
        <taxon>Eimeriorina</taxon>
        <taxon>Eimeriidae</taxon>
        <taxon>Cyclospora</taxon>
    </lineage>
</organism>
<protein>
    <submittedName>
        <fullName evidence="2">Uncharacterized protein</fullName>
    </submittedName>
</protein>
<dbReference type="VEuPathDB" id="ToxoDB:cyc_03389"/>
<feature type="compositionally biased region" description="Low complexity" evidence="1">
    <location>
        <begin position="292"/>
        <end position="309"/>
    </location>
</feature>